<keyword evidence="1" id="KW-0812">Transmembrane</keyword>
<organism evidence="2 3">
    <name type="scientific">Candidatus Daviesbacteria bacterium RIFCSPLOWO2_01_FULL_40_24</name>
    <dbReference type="NCBI Taxonomy" id="1797787"/>
    <lineage>
        <taxon>Bacteria</taxon>
        <taxon>Candidatus Daviesiibacteriota</taxon>
    </lineage>
</organism>
<comment type="caution">
    <text evidence="2">The sequence shown here is derived from an EMBL/GenBank/DDBJ whole genome shotgun (WGS) entry which is preliminary data.</text>
</comment>
<proteinExistence type="predicted"/>
<evidence type="ECO:0000313" key="2">
    <source>
        <dbReference type="EMBL" id="OGE65289.1"/>
    </source>
</evidence>
<dbReference type="Proteomes" id="UP000178017">
    <property type="component" value="Unassembled WGS sequence"/>
</dbReference>
<keyword evidence="1" id="KW-1133">Transmembrane helix</keyword>
<reference evidence="2 3" key="1">
    <citation type="journal article" date="2016" name="Nat. Commun.">
        <title>Thousands of microbial genomes shed light on interconnected biogeochemical processes in an aquifer system.</title>
        <authorList>
            <person name="Anantharaman K."/>
            <person name="Brown C.T."/>
            <person name="Hug L.A."/>
            <person name="Sharon I."/>
            <person name="Castelle C.J."/>
            <person name="Probst A.J."/>
            <person name="Thomas B.C."/>
            <person name="Singh A."/>
            <person name="Wilkins M.J."/>
            <person name="Karaoz U."/>
            <person name="Brodie E.L."/>
            <person name="Williams K.H."/>
            <person name="Hubbard S.S."/>
            <person name="Banfield J.F."/>
        </authorList>
    </citation>
    <scope>NUCLEOTIDE SEQUENCE [LARGE SCALE GENOMIC DNA]</scope>
</reference>
<evidence type="ECO:0000256" key="1">
    <source>
        <dbReference type="SAM" id="Phobius"/>
    </source>
</evidence>
<sequence>MNPQTVPVNNPPTPPTSTPIIPIVLGIIFLLFGSGLGYYLGQKSVPKPPPPKISAAERLVEQSKQAWGSLVSDSFAELTIRGQITSITEGNGPTNSDLKGPGKFVNLQSGSSQGTFFIASSSDWLEGDIKDYFSWQRISKSSLKVGDTIQIQTHSPIRDDYSIDSFSAWWVLKQK</sequence>
<feature type="transmembrane region" description="Helical" evidence="1">
    <location>
        <begin position="20"/>
        <end position="40"/>
    </location>
</feature>
<dbReference type="EMBL" id="MFDO01000020">
    <property type="protein sequence ID" value="OGE65289.1"/>
    <property type="molecule type" value="Genomic_DNA"/>
</dbReference>
<accession>A0A1F5MIY8</accession>
<name>A0A1F5MIY8_9BACT</name>
<gene>
    <name evidence="2" type="ORF">A3B49_00305</name>
</gene>
<protein>
    <recommendedName>
        <fullName evidence="4">DUF5666 domain-containing protein</fullName>
    </recommendedName>
</protein>
<dbReference type="AlphaFoldDB" id="A0A1F5MIY8"/>
<evidence type="ECO:0008006" key="4">
    <source>
        <dbReference type="Google" id="ProtNLM"/>
    </source>
</evidence>
<evidence type="ECO:0000313" key="3">
    <source>
        <dbReference type="Proteomes" id="UP000178017"/>
    </source>
</evidence>
<keyword evidence="1" id="KW-0472">Membrane</keyword>